<keyword evidence="3 8" id="KW-0597">Phosphoprotein</keyword>
<dbReference type="SMART" id="SM00448">
    <property type="entry name" value="REC"/>
    <property type="match status" value="1"/>
</dbReference>
<dbReference type="PROSITE" id="PS00041">
    <property type="entry name" value="HTH_ARAC_FAMILY_1"/>
    <property type="match status" value="1"/>
</dbReference>
<dbReference type="InterPro" id="IPR051552">
    <property type="entry name" value="HptR"/>
</dbReference>
<name>A0A4Q9DGN4_9BACL</name>
<feature type="modified residue" description="4-aspartylphosphate" evidence="8">
    <location>
        <position position="57"/>
    </location>
</feature>
<dbReference type="GO" id="GO:0003700">
    <property type="term" value="F:DNA-binding transcription factor activity"/>
    <property type="evidence" value="ECO:0007669"/>
    <property type="project" value="InterPro"/>
</dbReference>
<dbReference type="InterPro" id="IPR011006">
    <property type="entry name" value="CheY-like_superfamily"/>
</dbReference>
<dbReference type="InterPro" id="IPR018062">
    <property type="entry name" value="HTH_AraC-typ_CS"/>
</dbReference>
<feature type="region of interest" description="Disordered" evidence="9">
    <location>
        <begin position="248"/>
        <end position="269"/>
    </location>
</feature>
<dbReference type="GO" id="GO:0000160">
    <property type="term" value="P:phosphorelay signal transduction system"/>
    <property type="evidence" value="ECO:0007669"/>
    <property type="project" value="UniProtKB-KW"/>
</dbReference>
<comment type="subcellular location">
    <subcellularLocation>
        <location evidence="1">Cytoplasm</location>
    </subcellularLocation>
</comment>
<dbReference type="Gene3D" id="1.10.10.60">
    <property type="entry name" value="Homeodomain-like"/>
    <property type="match status" value="2"/>
</dbReference>
<dbReference type="SUPFAM" id="SSF46689">
    <property type="entry name" value="Homeodomain-like"/>
    <property type="match status" value="2"/>
</dbReference>
<dbReference type="PROSITE" id="PS01124">
    <property type="entry name" value="HTH_ARAC_FAMILY_2"/>
    <property type="match status" value="1"/>
</dbReference>
<evidence type="ECO:0000256" key="9">
    <source>
        <dbReference type="SAM" id="MobiDB-lite"/>
    </source>
</evidence>
<evidence type="ECO:0000259" key="11">
    <source>
        <dbReference type="PROSITE" id="PS50110"/>
    </source>
</evidence>
<proteinExistence type="predicted"/>
<evidence type="ECO:0000313" key="13">
    <source>
        <dbReference type="Proteomes" id="UP000293142"/>
    </source>
</evidence>
<dbReference type="Pfam" id="PF12833">
    <property type="entry name" value="HTH_18"/>
    <property type="match status" value="1"/>
</dbReference>
<dbReference type="Proteomes" id="UP000293142">
    <property type="component" value="Unassembled WGS sequence"/>
</dbReference>
<dbReference type="SMART" id="SM00342">
    <property type="entry name" value="HTH_ARAC"/>
    <property type="match status" value="1"/>
</dbReference>
<evidence type="ECO:0000259" key="10">
    <source>
        <dbReference type="PROSITE" id="PS01124"/>
    </source>
</evidence>
<reference evidence="12 13" key="1">
    <citation type="submission" date="2019-02" db="EMBL/GenBank/DDBJ databases">
        <title>Paenibacillus sp. nov., isolated from surface-sterilized tissue of Thalictrum simplex L.</title>
        <authorList>
            <person name="Tuo L."/>
        </authorList>
    </citation>
    <scope>NUCLEOTIDE SEQUENCE [LARGE SCALE GENOMIC DNA]</scope>
    <source>
        <strain evidence="12 13">N2SHLJ1</strain>
    </source>
</reference>
<dbReference type="GO" id="GO:0043565">
    <property type="term" value="F:sequence-specific DNA binding"/>
    <property type="evidence" value="ECO:0007669"/>
    <property type="project" value="InterPro"/>
</dbReference>
<comment type="caution">
    <text evidence="12">The sequence shown here is derived from an EMBL/GenBank/DDBJ whole genome shotgun (WGS) entry which is preliminary data.</text>
</comment>
<dbReference type="SUPFAM" id="SSF52172">
    <property type="entry name" value="CheY-like"/>
    <property type="match status" value="1"/>
</dbReference>
<evidence type="ECO:0000256" key="1">
    <source>
        <dbReference type="ARBA" id="ARBA00004496"/>
    </source>
</evidence>
<dbReference type="InterPro" id="IPR020449">
    <property type="entry name" value="Tscrpt_reg_AraC-type_HTH"/>
</dbReference>
<dbReference type="InterPro" id="IPR018060">
    <property type="entry name" value="HTH_AraC"/>
</dbReference>
<feature type="domain" description="HTH araC/xylS-type" evidence="10">
    <location>
        <begin position="466"/>
        <end position="564"/>
    </location>
</feature>
<evidence type="ECO:0000256" key="7">
    <source>
        <dbReference type="ARBA" id="ARBA00023163"/>
    </source>
</evidence>
<dbReference type="RefSeq" id="WP_131017269.1">
    <property type="nucleotide sequence ID" value="NZ_SIRE01000026.1"/>
</dbReference>
<keyword evidence="2" id="KW-0963">Cytoplasm</keyword>
<keyword evidence="4" id="KW-0902">Two-component regulatory system</keyword>
<evidence type="ECO:0000313" key="12">
    <source>
        <dbReference type="EMBL" id="TBL71404.1"/>
    </source>
</evidence>
<accession>A0A4Q9DGN4</accession>
<dbReference type="OrthoDB" id="384217at2"/>
<feature type="domain" description="Response regulatory" evidence="11">
    <location>
        <begin position="5"/>
        <end position="122"/>
    </location>
</feature>
<keyword evidence="6" id="KW-0238">DNA-binding</keyword>
<evidence type="ECO:0000256" key="4">
    <source>
        <dbReference type="ARBA" id="ARBA00023012"/>
    </source>
</evidence>
<evidence type="ECO:0000256" key="8">
    <source>
        <dbReference type="PROSITE-ProRule" id="PRU00169"/>
    </source>
</evidence>
<dbReference type="InterPro" id="IPR009057">
    <property type="entry name" value="Homeodomain-like_sf"/>
</dbReference>
<evidence type="ECO:0000256" key="3">
    <source>
        <dbReference type="ARBA" id="ARBA00022553"/>
    </source>
</evidence>
<gene>
    <name evidence="12" type="ORF">EYB31_30405</name>
</gene>
<dbReference type="Gene3D" id="3.40.50.2300">
    <property type="match status" value="1"/>
</dbReference>
<evidence type="ECO:0000256" key="2">
    <source>
        <dbReference type="ARBA" id="ARBA00022490"/>
    </source>
</evidence>
<protein>
    <submittedName>
        <fullName evidence="12">Response regulator</fullName>
    </submittedName>
</protein>
<keyword evidence="13" id="KW-1185">Reference proteome</keyword>
<keyword evidence="7" id="KW-0804">Transcription</keyword>
<dbReference type="PANTHER" id="PTHR42713">
    <property type="entry name" value="HISTIDINE KINASE-RELATED"/>
    <property type="match status" value="1"/>
</dbReference>
<evidence type="ECO:0000256" key="6">
    <source>
        <dbReference type="ARBA" id="ARBA00023125"/>
    </source>
</evidence>
<sequence length="565" mass="62604">MGMFSLFIADDEKWVRQGLRQTINWQAEGIEPIGEAADGQEALEFIAAHAPDILITDIKMPGMDGLELMAALKRQHIRTKVIFISGYTDFSYAQSAVKLGAYDYVVKPIEEEVLLEVVRRCTADLKKEHAEAKLLEQMTHSIRESLPLARQRLLEKLLFQERQRTSSGLLEKWESLGLKLDPANIEVIAVSVQNWGIKGDDEKSRSLTRIGLANIGEEVGGSLGTIIGCPLDDQEIDVVLLLSRSTSPALSTGPAYPADPGNSAGPAEPFPLQPLLSKLEALISAARTYLGVEVNAGVSRTCDVSDLALACKEAMHALSYSFLGGSASVYAAEQLRLPMDHNTNGSDYSGLGDAWLNRFTNSIKLGEDGTVTELLESLRLHLQSCAQSYTPIQLSRGLSAILKNIAGRLDAEGQTDNGTHSDISKLRRELATAKVTLPEFTNTLLPLFSSLGTLYRSQNSNRRTVQLAIEYICRHDLREITMQEVALHVSLNPSYFSKVFHDETGETFSKFVIRQRVDRAKKLLKLTTMKVYEIAEQIGYSDLRHFVRVFKENEGITPSQYRDKC</sequence>
<dbReference type="AlphaFoldDB" id="A0A4Q9DGN4"/>
<dbReference type="PANTHER" id="PTHR42713:SF3">
    <property type="entry name" value="TRANSCRIPTIONAL REGULATORY PROTEIN HPTR"/>
    <property type="match status" value="1"/>
</dbReference>
<dbReference type="CDD" id="cd17536">
    <property type="entry name" value="REC_YesN-like"/>
    <property type="match status" value="1"/>
</dbReference>
<organism evidence="12 13">
    <name type="scientific">Paenibacillus thalictri</name>
    <dbReference type="NCBI Taxonomy" id="2527873"/>
    <lineage>
        <taxon>Bacteria</taxon>
        <taxon>Bacillati</taxon>
        <taxon>Bacillota</taxon>
        <taxon>Bacilli</taxon>
        <taxon>Bacillales</taxon>
        <taxon>Paenibacillaceae</taxon>
        <taxon>Paenibacillus</taxon>
    </lineage>
</organism>
<dbReference type="InterPro" id="IPR001789">
    <property type="entry name" value="Sig_transdc_resp-reg_receiver"/>
</dbReference>
<dbReference type="Pfam" id="PF00072">
    <property type="entry name" value="Response_reg"/>
    <property type="match status" value="1"/>
</dbReference>
<dbReference type="PRINTS" id="PR00032">
    <property type="entry name" value="HTHARAC"/>
</dbReference>
<evidence type="ECO:0000256" key="5">
    <source>
        <dbReference type="ARBA" id="ARBA00023015"/>
    </source>
</evidence>
<dbReference type="EMBL" id="SIRE01000026">
    <property type="protein sequence ID" value="TBL71404.1"/>
    <property type="molecule type" value="Genomic_DNA"/>
</dbReference>
<keyword evidence="5" id="KW-0805">Transcription regulation</keyword>
<dbReference type="GO" id="GO:0005737">
    <property type="term" value="C:cytoplasm"/>
    <property type="evidence" value="ECO:0007669"/>
    <property type="project" value="UniProtKB-SubCell"/>
</dbReference>
<dbReference type="PROSITE" id="PS50110">
    <property type="entry name" value="RESPONSE_REGULATORY"/>
    <property type="match status" value="1"/>
</dbReference>